<organism evidence="5">
    <name type="scientific">Hexamita inflata</name>
    <dbReference type="NCBI Taxonomy" id="28002"/>
    <lineage>
        <taxon>Eukaryota</taxon>
        <taxon>Metamonada</taxon>
        <taxon>Diplomonadida</taxon>
        <taxon>Hexamitidae</taxon>
        <taxon>Hexamitinae</taxon>
        <taxon>Hexamita</taxon>
    </lineage>
</organism>
<reference evidence="6 7" key="2">
    <citation type="submission" date="2024-07" db="EMBL/GenBank/DDBJ databases">
        <authorList>
            <person name="Akdeniz Z."/>
        </authorList>
    </citation>
    <scope>NUCLEOTIDE SEQUENCE [LARGE SCALE GENOMIC DNA]</scope>
</reference>
<dbReference type="Proteomes" id="UP001642409">
    <property type="component" value="Unassembled WGS sequence"/>
</dbReference>
<name>A0AA86UDY8_9EUKA</name>
<evidence type="ECO:0000259" key="4">
    <source>
        <dbReference type="Pfam" id="PF03914"/>
    </source>
</evidence>
<dbReference type="GO" id="GO:0030692">
    <property type="term" value="C:Noc4p-Nop14p complex"/>
    <property type="evidence" value="ECO:0007669"/>
    <property type="project" value="TreeGrafter"/>
</dbReference>
<keyword evidence="2" id="KW-0175">Coiled coil</keyword>
<dbReference type="GO" id="GO:0042254">
    <property type="term" value="P:ribosome biogenesis"/>
    <property type="evidence" value="ECO:0007669"/>
    <property type="project" value="InterPro"/>
</dbReference>
<feature type="coiled-coil region" evidence="2">
    <location>
        <begin position="415"/>
        <end position="442"/>
    </location>
</feature>
<comment type="caution">
    <text evidence="5">The sequence shown here is derived from an EMBL/GenBank/DDBJ whole genome shotgun (WGS) entry which is preliminary data.</text>
</comment>
<dbReference type="AlphaFoldDB" id="A0AA86UDY8"/>
<feature type="compositionally biased region" description="Acidic residues" evidence="3">
    <location>
        <begin position="585"/>
        <end position="630"/>
    </location>
</feature>
<accession>A0AA86UDY8</accession>
<gene>
    <name evidence="5" type="ORF">HINF_LOCUS34982</name>
    <name evidence="6" type="ORF">HINF_LOCUS50165</name>
</gene>
<evidence type="ECO:0000313" key="6">
    <source>
        <dbReference type="EMBL" id="CAL6062392.1"/>
    </source>
</evidence>
<proteinExistence type="inferred from homology"/>
<dbReference type="EMBL" id="CAXDID020000239">
    <property type="protein sequence ID" value="CAL6062392.1"/>
    <property type="molecule type" value="Genomic_DNA"/>
</dbReference>
<dbReference type="GO" id="GO:0032040">
    <property type="term" value="C:small-subunit processome"/>
    <property type="evidence" value="ECO:0007669"/>
    <property type="project" value="TreeGrafter"/>
</dbReference>
<evidence type="ECO:0000313" key="5">
    <source>
        <dbReference type="EMBL" id="CAI9947337.1"/>
    </source>
</evidence>
<evidence type="ECO:0000256" key="3">
    <source>
        <dbReference type="SAM" id="MobiDB-lite"/>
    </source>
</evidence>
<dbReference type="PANTHER" id="PTHR12455">
    <property type="entry name" value="NUCLEOLAR COMPLEX PROTEIN 4"/>
    <property type="match status" value="1"/>
</dbReference>
<evidence type="ECO:0000256" key="2">
    <source>
        <dbReference type="SAM" id="Coils"/>
    </source>
</evidence>
<feature type="region of interest" description="Disordered" evidence="3">
    <location>
        <begin position="578"/>
        <end position="630"/>
    </location>
</feature>
<reference evidence="5" key="1">
    <citation type="submission" date="2023-06" db="EMBL/GenBank/DDBJ databases">
        <authorList>
            <person name="Kurt Z."/>
        </authorList>
    </citation>
    <scope>NUCLEOTIDE SEQUENCE</scope>
</reference>
<dbReference type="Pfam" id="PF03914">
    <property type="entry name" value="CBF"/>
    <property type="match status" value="1"/>
</dbReference>
<comment type="similarity">
    <text evidence="1">Belongs to the CBF/MAK21 family.</text>
</comment>
<dbReference type="InterPro" id="IPR005612">
    <property type="entry name" value="CCAAT-binding_factor"/>
</dbReference>
<dbReference type="PANTHER" id="PTHR12455:SF0">
    <property type="entry name" value="NUCLEOLAR COMPLEX PROTEIN 4 HOMOLOG"/>
    <property type="match status" value="1"/>
</dbReference>
<protein>
    <recommendedName>
        <fullName evidence="4">CCAAT-binding factor domain-containing protein</fullName>
    </recommendedName>
</protein>
<sequence>MEEVIIAIKSDVNNHKQAIQLLNKDYLSQLTQMNKYFMQNNFLLSLKEDNFYTKFFNQSQQLLLDQILEKNKKALICYMNLLQVCSETVSLTDNDVILTDKSVGQGVFPISQFFDLLKVVLNAPIDILNYFVELLQTYTDLYYFTVMFMHKTISQHKQLKNYFKVLAALSKIEPAQEHFIETYKIFAILIQDTQKFTQMYGSHVETEKGEPELKEQVSKDEALKQRLLKSITNRNQNNFRLLKLNFDHKSIVKSTVQLLLKDFAGNQQSDTRQVFTLDLINFVDATQIDDLIKISDYSDYYSLICVNLIVQISNTCGYSYLDFHRKLYKLITPECFQFANKHILVDLLESVILSPSTALKIRINFLKKVAQTAVLCSADNQLILTHLIIYSLHKAEELRFMARPTDYIFIKQADFEESQRIYNELEENNELMNVKLTELSVLQHSSCTEVSVLVNQLLKGELENNYLIYQQIKKIGLNSLVQKNLNQQFGEGSHFGGEPSNVIQKHLIPEAKQGESYEKELTYMTPQQLINEIAIEKAGGDVMLQNLVNGAKIQVSLDLERELFKGFEYEAGEVWSKVAPRTKEGEEELQDQGEGEEAEENNENEILEELEPAAEEYEEEEEEECEEEQE</sequence>
<dbReference type="EMBL" id="CATOUU010000775">
    <property type="protein sequence ID" value="CAI9947337.1"/>
    <property type="molecule type" value="Genomic_DNA"/>
</dbReference>
<feature type="domain" description="CCAAT-binding factor" evidence="4">
    <location>
        <begin position="302"/>
        <end position="453"/>
    </location>
</feature>
<keyword evidence="7" id="KW-1185">Reference proteome</keyword>
<evidence type="ECO:0000256" key="1">
    <source>
        <dbReference type="ARBA" id="ARBA00007797"/>
    </source>
</evidence>
<dbReference type="InterPro" id="IPR027193">
    <property type="entry name" value="Noc4"/>
</dbReference>
<evidence type="ECO:0000313" key="7">
    <source>
        <dbReference type="Proteomes" id="UP001642409"/>
    </source>
</evidence>